<dbReference type="AlphaFoldDB" id="A0A9D3RX79"/>
<proteinExistence type="predicted"/>
<gene>
    <name evidence="2" type="ORF">ANANG_G00167330</name>
</gene>
<feature type="region of interest" description="Disordered" evidence="1">
    <location>
        <begin position="1"/>
        <end position="48"/>
    </location>
</feature>
<evidence type="ECO:0000313" key="3">
    <source>
        <dbReference type="Proteomes" id="UP001044222"/>
    </source>
</evidence>
<dbReference type="Proteomes" id="UP001044222">
    <property type="component" value="Chromosome 8"/>
</dbReference>
<feature type="compositionally biased region" description="Polar residues" evidence="1">
    <location>
        <begin position="17"/>
        <end position="42"/>
    </location>
</feature>
<evidence type="ECO:0000256" key="1">
    <source>
        <dbReference type="SAM" id="MobiDB-lite"/>
    </source>
</evidence>
<keyword evidence="3" id="KW-1185">Reference proteome</keyword>
<feature type="compositionally biased region" description="Basic residues" evidence="1">
    <location>
        <begin position="1"/>
        <end position="13"/>
    </location>
</feature>
<accession>A0A9D3RX79</accession>
<comment type="caution">
    <text evidence="2">The sequence shown here is derived from an EMBL/GenBank/DDBJ whole genome shotgun (WGS) entry which is preliminary data.</text>
</comment>
<name>A0A9D3RX79_ANGAN</name>
<dbReference type="EMBL" id="JAFIRN010000008">
    <property type="protein sequence ID" value="KAG5844841.1"/>
    <property type="molecule type" value="Genomic_DNA"/>
</dbReference>
<reference evidence="2" key="1">
    <citation type="submission" date="2021-01" db="EMBL/GenBank/DDBJ databases">
        <title>A chromosome-scale assembly of European eel, Anguilla anguilla.</title>
        <authorList>
            <person name="Henkel C."/>
            <person name="Jong-Raadsen S.A."/>
            <person name="Dufour S."/>
            <person name="Weltzien F.-A."/>
            <person name="Palstra A.P."/>
            <person name="Pelster B."/>
            <person name="Spaink H.P."/>
            <person name="Van Den Thillart G.E."/>
            <person name="Jansen H."/>
            <person name="Zahm M."/>
            <person name="Klopp C."/>
            <person name="Cedric C."/>
            <person name="Louis A."/>
            <person name="Berthelot C."/>
            <person name="Parey E."/>
            <person name="Roest Crollius H."/>
            <person name="Montfort J."/>
            <person name="Robinson-Rechavi M."/>
            <person name="Bucao C."/>
            <person name="Bouchez O."/>
            <person name="Gislard M."/>
            <person name="Lluch J."/>
            <person name="Milhes M."/>
            <person name="Lampietro C."/>
            <person name="Lopez Roques C."/>
            <person name="Donnadieu C."/>
            <person name="Braasch I."/>
            <person name="Desvignes T."/>
            <person name="Postlethwait J."/>
            <person name="Bobe J."/>
            <person name="Guiguen Y."/>
            <person name="Dirks R."/>
        </authorList>
    </citation>
    <scope>NUCLEOTIDE SEQUENCE</scope>
    <source>
        <strain evidence="2">Tag_6206</strain>
        <tissue evidence="2">Liver</tissue>
    </source>
</reference>
<protein>
    <submittedName>
        <fullName evidence="2">Uncharacterized protein</fullName>
    </submittedName>
</protein>
<evidence type="ECO:0000313" key="2">
    <source>
        <dbReference type="EMBL" id="KAG5844841.1"/>
    </source>
</evidence>
<sequence length="155" mass="16705">MKQRPSCRWRARRQYAASASTSRGVTSRKPTTSSATQPPSLSRSEHSSAVPWGFTVEWQRKPKVTMRMAGVSMRQKMAAARARLREAMTMFCAVTSTEHAQQSSELRSSAAGSAPPAAEYGGGTTAPAGVAVDAAEFVCCRWAWFGLASFPSPES</sequence>
<organism evidence="2 3">
    <name type="scientific">Anguilla anguilla</name>
    <name type="common">European freshwater eel</name>
    <name type="synonym">Muraena anguilla</name>
    <dbReference type="NCBI Taxonomy" id="7936"/>
    <lineage>
        <taxon>Eukaryota</taxon>
        <taxon>Metazoa</taxon>
        <taxon>Chordata</taxon>
        <taxon>Craniata</taxon>
        <taxon>Vertebrata</taxon>
        <taxon>Euteleostomi</taxon>
        <taxon>Actinopterygii</taxon>
        <taxon>Neopterygii</taxon>
        <taxon>Teleostei</taxon>
        <taxon>Anguilliformes</taxon>
        <taxon>Anguillidae</taxon>
        <taxon>Anguilla</taxon>
    </lineage>
</organism>